<dbReference type="EMBL" id="CAXHTB010000018">
    <property type="protein sequence ID" value="CAL0325082.1"/>
    <property type="molecule type" value="Genomic_DNA"/>
</dbReference>
<gene>
    <name evidence="2" type="ORF">LLUT_LOCUS26142</name>
</gene>
<proteinExistence type="predicted"/>
<feature type="compositionally biased region" description="Basic and acidic residues" evidence="1">
    <location>
        <begin position="1"/>
        <end position="12"/>
    </location>
</feature>
<comment type="caution">
    <text evidence="2">The sequence shown here is derived from an EMBL/GenBank/DDBJ whole genome shotgun (WGS) entry which is preliminary data.</text>
</comment>
<sequence length="61" mass="6759">MEKLKLGAESHVKQPKGKRGKPGEPKNNEQNREGTSIINNNDGERKEKNVVEDIEDSSLSA</sequence>
<accession>A0AAV1XUV9</accession>
<reference evidence="2 3" key="1">
    <citation type="submission" date="2024-03" db="EMBL/GenBank/DDBJ databases">
        <authorList>
            <person name="Martinez-Hernandez J."/>
        </authorList>
    </citation>
    <scope>NUCLEOTIDE SEQUENCE [LARGE SCALE GENOMIC DNA]</scope>
</reference>
<dbReference type="AlphaFoldDB" id="A0AAV1XUV9"/>
<protein>
    <submittedName>
        <fullName evidence="2">Uncharacterized protein</fullName>
    </submittedName>
</protein>
<feature type="compositionally biased region" description="Acidic residues" evidence="1">
    <location>
        <begin position="52"/>
        <end position="61"/>
    </location>
</feature>
<evidence type="ECO:0000256" key="1">
    <source>
        <dbReference type="SAM" id="MobiDB-lite"/>
    </source>
</evidence>
<dbReference type="Proteomes" id="UP001497480">
    <property type="component" value="Unassembled WGS sequence"/>
</dbReference>
<evidence type="ECO:0000313" key="2">
    <source>
        <dbReference type="EMBL" id="CAL0325082.1"/>
    </source>
</evidence>
<evidence type="ECO:0000313" key="3">
    <source>
        <dbReference type="Proteomes" id="UP001497480"/>
    </source>
</evidence>
<feature type="compositionally biased region" description="Basic and acidic residues" evidence="1">
    <location>
        <begin position="42"/>
        <end position="51"/>
    </location>
</feature>
<keyword evidence="3" id="KW-1185">Reference proteome</keyword>
<feature type="region of interest" description="Disordered" evidence="1">
    <location>
        <begin position="1"/>
        <end position="61"/>
    </location>
</feature>
<organism evidence="2 3">
    <name type="scientific">Lupinus luteus</name>
    <name type="common">European yellow lupine</name>
    <dbReference type="NCBI Taxonomy" id="3873"/>
    <lineage>
        <taxon>Eukaryota</taxon>
        <taxon>Viridiplantae</taxon>
        <taxon>Streptophyta</taxon>
        <taxon>Embryophyta</taxon>
        <taxon>Tracheophyta</taxon>
        <taxon>Spermatophyta</taxon>
        <taxon>Magnoliopsida</taxon>
        <taxon>eudicotyledons</taxon>
        <taxon>Gunneridae</taxon>
        <taxon>Pentapetalae</taxon>
        <taxon>rosids</taxon>
        <taxon>fabids</taxon>
        <taxon>Fabales</taxon>
        <taxon>Fabaceae</taxon>
        <taxon>Papilionoideae</taxon>
        <taxon>50 kb inversion clade</taxon>
        <taxon>genistoids sensu lato</taxon>
        <taxon>core genistoids</taxon>
        <taxon>Genisteae</taxon>
        <taxon>Lupinus</taxon>
    </lineage>
</organism>
<feature type="compositionally biased region" description="Basic and acidic residues" evidence="1">
    <location>
        <begin position="21"/>
        <end position="32"/>
    </location>
</feature>
<name>A0AAV1XUV9_LUPLU</name>